<evidence type="ECO:0000256" key="1">
    <source>
        <dbReference type="ARBA" id="ARBA00022676"/>
    </source>
</evidence>
<protein>
    <submittedName>
        <fullName evidence="4">Exopolysaccharide biosynthesis protein sugar transferase</fullName>
    </submittedName>
</protein>
<dbReference type="CDD" id="cd00761">
    <property type="entry name" value="Glyco_tranf_GTA_type"/>
    <property type="match status" value="1"/>
</dbReference>
<keyword evidence="2 4" id="KW-0808">Transferase</keyword>
<dbReference type="InterPro" id="IPR029044">
    <property type="entry name" value="Nucleotide-diphossugar_trans"/>
</dbReference>
<evidence type="ECO:0000259" key="3">
    <source>
        <dbReference type="Pfam" id="PF00535"/>
    </source>
</evidence>
<comment type="caution">
    <text evidence="4">The sequence shown here is derived from an EMBL/GenBank/DDBJ whole genome shotgun (WGS) entry which is preliminary data.</text>
</comment>
<sequence>MKPLISLIIPVYNSEKYVEDTLNSLLSGTYDNIEIIVVDDGSYDNTATLVREIAKHDERVKYHYKSNSGPSSARNHGLSLARGNYVMFVDADDRLKPEALETILGVFDIYDCEVVSFDFETSDGSCRESIVTAPFPPSGLRTARDFLHLLYAGRTGNFIWSYCFKRELFSLKSYKFPDGINLMEDAVLVNQIARNVESVYMLDEPLYVYTVDEASLSRSPSIARLKEGMEALSLIENLNTGDPEDSMYHSYMFNMYMYIICSISHRIKDYRFGKRVYERLVKHNACISFNHKQRIKLLLLKMFYLH</sequence>
<dbReference type="GO" id="GO:0016757">
    <property type="term" value="F:glycosyltransferase activity"/>
    <property type="evidence" value="ECO:0007669"/>
    <property type="project" value="UniProtKB-KW"/>
</dbReference>
<dbReference type="PANTHER" id="PTHR22916">
    <property type="entry name" value="GLYCOSYLTRANSFERASE"/>
    <property type="match status" value="1"/>
</dbReference>
<dbReference type="InterPro" id="IPR001173">
    <property type="entry name" value="Glyco_trans_2-like"/>
</dbReference>
<name>A0A4Q5AHI8_9BIFI</name>
<proteinExistence type="predicted"/>
<dbReference type="SUPFAM" id="SSF53448">
    <property type="entry name" value="Nucleotide-diphospho-sugar transferases"/>
    <property type="match status" value="1"/>
</dbReference>
<feature type="domain" description="Glycosyltransferase 2-like" evidence="3">
    <location>
        <begin position="6"/>
        <end position="125"/>
    </location>
</feature>
<dbReference type="Gene3D" id="3.90.550.10">
    <property type="entry name" value="Spore Coat Polysaccharide Biosynthesis Protein SpsA, Chain A"/>
    <property type="match status" value="1"/>
</dbReference>
<organism evidence="4 5">
    <name type="scientific">Bifidobacterium pseudolongum subsp. globosum</name>
    <dbReference type="NCBI Taxonomy" id="1690"/>
    <lineage>
        <taxon>Bacteria</taxon>
        <taxon>Bacillati</taxon>
        <taxon>Actinomycetota</taxon>
        <taxon>Actinomycetes</taxon>
        <taxon>Bifidobacteriales</taxon>
        <taxon>Bifidobacteriaceae</taxon>
        <taxon>Bifidobacterium</taxon>
    </lineage>
</organism>
<dbReference type="PANTHER" id="PTHR22916:SF51">
    <property type="entry name" value="GLYCOSYLTRANSFERASE EPSH-RELATED"/>
    <property type="match status" value="1"/>
</dbReference>
<dbReference type="EMBL" id="RYUT01000004">
    <property type="protein sequence ID" value="RYQ29541.1"/>
    <property type="molecule type" value="Genomic_DNA"/>
</dbReference>
<dbReference type="AlphaFoldDB" id="A0A4Q5AHI8"/>
<dbReference type="RefSeq" id="WP_129871204.1">
    <property type="nucleotide sequence ID" value="NZ_RYUO01000004.1"/>
</dbReference>
<keyword evidence="1" id="KW-0328">Glycosyltransferase</keyword>
<gene>
    <name evidence="4" type="ORF">PG2017B_1730</name>
</gene>
<evidence type="ECO:0000313" key="4">
    <source>
        <dbReference type="EMBL" id="RYQ29541.1"/>
    </source>
</evidence>
<dbReference type="Pfam" id="PF00535">
    <property type="entry name" value="Glycos_transf_2"/>
    <property type="match status" value="1"/>
</dbReference>
<evidence type="ECO:0000256" key="2">
    <source>
        <dbReference type="ARBA" id="ARBA00022679"/>
    </source>
</evidence>
<dbReference type="Proteomes" id="UP000291920">
    <property type="component" value="Unassembled WGS sequence"/>
</dbReference>
<accession>A0A4Q5AHI8</accession>
<reference evidence="4 5" key="1">
    <citation type="submission" date="2018-12" db="EMBL/GenBank/DDBJ databases">
        <title>Unveiling genomic diversity among members of the Bifidobacterium pseudolongum species, a widely distributed gut commensal of the animal kingdom.</title>
        <authorList>
            <person name="Lugli G.A."/>
            <person name="Duranti S."/>
            <person name="Albert K."/>
            <person name="Mancabelli L."/>
            <person name="Napoli S."/>
            <person name="Viappiani A."/>
            <person name="Anzalone R."/>
            <person name="Longhi G."/>
            <person name="Milani C."/>
            <person name="Turroni F."/>
            <person name="Alessandri G."/>
            <person name="Sela D.A."/>
            <person name="Van Sinderen D."/>
            <person name="Ventura M."/>
        </authorList>
    </citation>
    <scope>NUCLEOTIDE SEQUENCE [LARGE SCALE GENOMIC DNA]</scope>
    <source>
        <strain evidence="4 5">2017B</strain>
    </source>
</reference>
<evidence type="ECO:0000313" key="5">
    <source>
        <dbReference type="Proteomes" id="UP000291920"/>
    </source>
</evidence>